<keyword evidence="4" id="KW-1185">Reference proteome</keyword>
<evidence type="ECO:0000313" key="1">
    <source>
        <dbReference type="EMBL" id="ADJ16704.1"/>
    </source>
</evidence>
<dbReference type="Proteomes" id="UP000011645">
    <property type="component" value="Unassembled WGS sequence"/>
</dbReference>
<name>D8JBQ1_HALJB</name>
<dbReference type="AlphaFoldDB" id="D8JBQ1"/>
<geneLocation type="plasmid" evidence="1 3">
    <name>1</name>
</geneLocation>
<dbReference type="EMBL" id="CP002063">
    <property type="protein sequence ID" value="ADJ16704.1"/>
    <property type="molecule type" value="Genomic_DNA"/>
</dbReference>
<reference evidence="1 3" key="1">
    <citation type="journal article" date="2010" name="J. Bacteriol.">
        <title>Complete genome sequence of Halalkalicoccus jeotgali B3(T), an extremely halophilic archaeon.</title>
        <authorList>
            <person name="Roh S.W."/>
            <person name="Nam Y.D."/>
            <person name="Nam S.H."/>
            <person name="Choi S.H."/>
            <person name="Park H.S."/>
            <person name="Bae J.W."/>
        </authorList>
    </citation>
    <scope>NUCLEOTIDE SEQUENCE [LARGE SCALE GENOMIC DNA]</scope>
    <source>
        <strain evidence="1">B3</strain>
        <strain evidence="3">DSM 18796 / CECT 7217 / JCM 14584 / KCTC 4019 / B3</strain>
        <plasmid evidence="3">1</plasmid>
    </source>
</reference>
<dbReference type="Proteomes" id="UP000000390">
    <property type="component" value="Plasmid 1"/>
</dbReference>
<dbReference type="EMBL" id="AOHV01000008">
    <property type="protein sequence ID" value="ELY40835.1"/>
    <property type="molecule type" value="Genomic_DNA"/>
</dbReference>
<proteinExistence type="predicted"/>
<dbReference type="KEGG" id="hje:HacjB3_16771"/>
<sequence>MTLRESLFIDEHELPALAFRLFEFILPQLLEDSVVTLL</sequence>
<reference evidence="2 4" key="2">
    <citation type="journal article" date="2014" name="PLoS Genet.">
        <title>Phylogenetically driven sequencing of extremely halophilic archaea reveals strategies for static and dynamic osmo-response.</title>
        <authorList>
            <person name="Becker E.A."/>
            <person name="Seitzer P.M."/>
            <person name="Tritt A."/>
            <person name="Larsen D."/>
            <person name="Krusor M."/>
            <person name="Yao A.I."/>
            <person name="Wu D."/>
            <person name="Madern D."/>
            <person name="Eisen J.A."/>
            <person name="Darling A.E."/>
            <person name="Facciotti M.T."/>
        </authorList>
    </citation>
    <scope>NUCLEOTIDE SEQUENCE [LARGE SCALE GENOMIC DNA]</scope>
    <source>
        <strain evidence="2">B3</strain>
        <strain evidence="4">DSM 18796 / CECT 7217 / JCM 14584 / KCTC 4019 / B3</strain>
    </source>
</reference>
<organism evidence="1 3">
    <name type="scientific">Halalkalicoccus jeotgali (strain DSM 18796 / CECT 7217 / JCM 14584 / KCTC 4019 / B3)</name>
    <dbReference type="NCBI Taxonomy" id="795797"/>
    <lineage>
        <taxon>Archaea</taxon>
        <taxon>Methanobacteriati</taxon>
        <taxon>Methanobacteriota</taxon>
        <taxon>Stenosarchaea group</taxon>
        <taxon>Halobacteria</taxon>
        <taxon>Halobacteriales</taxon>
        <taxon>Halococcaceae</taxon>
        <taxon>Halalkalicoccus</taxon>
    </lineage>
</organism>
<protein>
    <submittedName>
        <fullName evidence="1">Uncharacterized protein</fullName>
    </submittedName>
</protein>
<dbReference type="HOGENOM" id="CLU_3322832_0_0_2"/>
<evidence type="ECO:0000313" key="4">
    <source>
        <dbReference type="Proteomes" id="UP000011645"/>
    </source>
</evidence>
<accession>D8JBQ1</accession>
<keyword evidence="1" id="KW-0614">Plasmid</keyword>
<evidence type="ECO:0000313" key="3">
    <source>
        <dbReference type="Proteomes" id="UP000000390"/>
    </source>
</evidence>
<gene>
    <name evidence="1" type="ordered locus">HacjB3_16771</name>
    <name evidence="2" type="ORF">C497_02092</name>
</gene>
<evidence type="ECO:0000313" key="2">
    <source>
        <dbReference type="EMBL" id="ELY40835.1"/>
    </source>
</evidence>